<evidence type="ECO:0000259" key="11">
    <source>
        <dbReference type="Pfam" id="PF07715"/>
    </source>
</evidence>
<comment type="subcellular location">
    <subcellularLocation>
        <location evidence="1 8">Cell outer membrane</location>
        <topology evidence="1 8">Multi-pass membrane protein</topology>
    </subcellularLocation>
</comment>
<dbReference type="GO" id="GO:0009279">
    <property type="term" value="C:cell outer membrane"/>
    <property type="evidence" value="ECO:0007669"/>
    <property type="project" value="UniProtKB-SubCell"/>
</dbReference>
<evidence type="ECO:0000313" key="12">
    <source>
        <dbReference type="EMBL" id="TDE12819.1"/>
    </source>
</evidence>
<keyword evidence="4 8" id="KW-0812">Transmembrane</keyword>
<evidence type="ECO:0000256" key="4">
    <source>
        <dbReference type="ARBA" id="ARBA00022692"/>
    </source>
</evidence>
<dbReference type="InterPro" id="IPR039426">
    <property type="entry name" value="TonB-dep_rcpt-like"/>
</dbReference>
<comment type="caution">
    <text evidence="12">The sequence shown here is derived from an EMBL/GenBank/DDBJ whole genome shotgun (WGS) entry which is preliminary data.</text>
</comment>
<reference evidence="12 13" key="1">
    <citation type="submission" date="2019-03" db="EMBL/GenBank/DDBJ databases">
        <title>Dyadobacter AR-3-6 sp. nov., isolated from arctic soil.</title>
        <authorList>
            <person name="Chaudhary D.K."/>
        </authorList>
    </citation>
    <scope>NUCLEOTIDE SEQUENCE [LARGE SCALE GENOMIC DNA]</scope>
    <source>
        <strain evidence="12 13">AR-3-6</strain>
    </source>
</reference>
<gene>
    <name evidence="12" type="ORF">E0F88_20960</name>
</gene>
<organism evidence="12 13">
    <name type="scientific">Dyadobacter psychrotolerans</name>
    <dbReference type="NCBI Taxonomy" id="2541721"/>
    <lineage>
        <taxon>Bacteria</taxon>
        <taxon>Pseudomonadati</taxon>
        <taxon>Bacteroidota</taxon>
        <taxon>Cytophagia</taxon>
        <taxon>Cytophagales</taxon>
        <taxon>Spirosomataceae</taxon>
        <taxon>Dyadobacter</taxon>
    </lineage>
</organism>
<dbReference type="InterPro" id="IPR023996">
    <property type="entry name" value="TonB-dep_OMP_SusC/RagA"/>
</dbReference>
<proteinExistence type="inferred from homology"/>
<dbReference type="Pfam" id="PF13715">
    <property type="entry name" value="CarbopepD_reg_2"/>
    <property type="match status" value="1"/>
</dbReference>
<evidence type="ECO:0000256" key="7">
    <source>
        <dbReference type="ARBA" id="ARBA00023237"/>
    </source>
</evidence>
<keyword evidence="12" id="KW-0675">Receptor</keyword>
<dbReference type="AlphaFoldDB" id="A0A4R5DG90"/>
<sequence length="1041" mass="114088">MLARPDCRRVSGVVIQYLYSAQAPYLSDSTSHFSITHMLKILLKNLLSQRRLLILYVLVFSGLKVYAQQITVKGKITSASDKTEIPGVNVVVKNSTTGTSSDAQGDYELHVSSGAILVFSGIGYVTQETVVGGRTTIDISLVSDTKQLDELVVVGYGTQKKRDLTGAISSISAKDLAETPAANFLANAQGRLAGVDIVKTSGAPGSDFTIRIRGNRSINASNNPLYVVDGIPTDVNINDFNPNDIESMEVLKDASSVAIYGSRGANGVIIITTKKGKEGKAVISYDGYYGVKKAKKDINLMTGIDFAKYIRASRGLAADDASQDASFLSGIEIENLAKGVSTDWLDLILRDGVQQSHQLSASGGNKNTTYYLSGSYFNEKGIQQKSDYKRYSFRTNIETKLTERLKVGLSATVTNDLQNTMSNAPYTNALSFSPLVLPNDANGKFVAYPNPREGNATNPLLEYQPNQYVNERKKYRVFANIYGEYKIAEGLRYRLNYGPDLNTSRIGNYNGTLAGSTNNAAVDNQQNFAYTLENILNFDRKFDKHALNVTGLLSTQKNRYESSLISVRDIPIETSSFYDVGSAVEILDKRSSLTQWGLLSYMGRVNYGFKDRYLLTLTGRADGSSRLSAGNKWAFFPSVSAGWVISEESFLSKAKAISFLKIRAGYGQVGNTSIQPYQTLGGLNRSSYAFGSEPAFGYALNVIPNPDLRWEISKTINVGVDLGFLNDRISGSLELYDTKTSDLLLSRLIPITSGYSSILQNIGSTRNKGWELTLNGSIINSSTGFKWDVTANVFSNKEEIVELFNGRDDDVGNQWFIGQPISVFYSFKQAGIWQSSELTKATEAGQRPGDVKIEDVNGRDAKGILTKSPDGKINADDRTILGSTVPKWSGGITNRFSFKGVDFSFLVFARQGQMLRSDFHNLGGNQWQGRYNSINFDYWTPTNETNEIPRPYAASAPLYADAVRYFDGSFVKIRNITLGYNLPKSLLGKTGISSLRIYGTADNAFIFSKYKLVDPESSNGIVGGSTPMSAATYVLGINLKF</sequence>
<evidence type="ECO:0000313" key="13">
    <source>
        <dbReference type="Proteomes" id="UP000294850"/>
    </source>
</evidence>
<dbReference type="InterPro" id="IPR036942">
    <property type="entry name" value="Beta-barrel_TonB_sf"/>
</dbReference>
<dbReference type="Proteomes" id="UP000294850">
    <property type="component" value="Unassembled WGS sequence"/>
</dbReference>
<keyword evidence="13" id="KW-1185">Reference proteome</keyword>
<evidence type="ECO:0000259" key="10">
    <source>
        <dbReference type="Pfam" id="PF00593"/>
    </source>
</evidence>
<dbReference type="NCBIfam" id="TIGR04056">
    <property type="entry name" value="OMP_RagA_SusC"/>
    <property type="match status" value="1"/>
</dbReference>
<evidence type="ECO:0000256" key="9">
    <source>
        <dbReference type="RuleBase" id="RU003357"/>
    </source>
</evidence>
<dbReference type="PROSITE" id="PS52016">
    <property type="entry name" value="TONB_DEPENDENT_REC_3"/>
    <property type="match status" value="1"/>
</dbReference>
<evidence type="ECO:0000256" key="2">
    <source>
        <dbReference type="ARBA" id="ARBA00022448"/>
    </source>
</evidence>
<dbReference type="SUPFAM" id="SSF56935">
    <property type="entry name" value="Porins"/>
    <property type="match status" value="1"/>
</dbReference>
<accession>A0A4R5DG90</accession>
<dbReference type="FunFam" id="2.170.130.10:FF:000008">
    <property type="entry name" value="SusC/RagA family TonB-linked outer membrane protein"/>
    <property type="match status" value="1"/>
</dbReference>
<dbReference type="Gene3D" id="2.170.130.10">
    <property type="entry name" value="TonB-dependent receptor, plug domain"/>
    <property type="match status" value="1"/>
</dbReference>
<dbReference type="InterPro" id="IPR037066">
    <property type="entry name" value="Plug_dom_sf"/>
</dbReference>
<dbReference type="OrthoDB" id="9768177at2"/>
<dbReference type="Pfam" id="PF00593">
    <property type="entry name" value="TonB_dep_Rec_b-barrel"/>
    <property type="match status" value="1"/>
</dbReference>
<evidence type="ECO:0000256" key="8">
    <source>
        <dbReference type="PROSITE-ProRule" id="PRU01360"/>
    </source>
</evidence>
<dbReference type="InterPro" id="IPR008969">
    <property type="entry name" value="CarboxyPept-like_regulatory"/>
</dbReference>
<dbReference type="Gene3D" id="2.40.170.20">
    <property type="entry name" value="TonB-dependent receptor, beta-barrel domain"/>
    <property type="match status" value="1"/>
</dbReference>
<keyword evidence="6 8" id="KW-0472">Membrane</keyword>
<keyword evidence="7 8" id="KW-0998">Cell outer membrane</keyword>
<dbReference type="InterPro" id="IPR012910">
    <property type="entry name" value="Plug_dom"/>
</dbReference>
<name>A0A4R5DG90_9BACT</name>
<dbReference type="InterPro" id="IPR000531">
    <property type="entry name" value="Beta-barrel_TonB"/>
</dbReference>
<evidence type="ECO:0000256" key="5">
    <source>
        <dbReference type="ARBA" id="ARBA00023077"/>
    </source>
</evidence>
<evidence type="ECO:0000256" key="6">
    <source>
        <dbReference type="ARBA" id="ARBA00023136"/>
    </source>
</evidence>
<keyword evidence="5 9" id="KW-0798">TonB box</keyword>
<dbReference type="EMBL" id="SMFL01000008">
    <property type="protein sequence ID" value="TDE12819.1"/>
    <property type="molecule type" value="Genomic_DNA"/>
</dbReference>
<dbReference type="NCBIfam" id="TIGR04057">
    <property type="entry name" value="SusC_RagA_signa"/>
    <property type="match status" value="1"/>
</dbReference>
<dbReference type="SUPFAM" id="SSF49464">
    <property type="entry name" value="Carboxypeptidase regulatory domain-like"/>
    <property type="match status" value="1"/>
</dbReference>
<keyword evidence="3 8" id="KW-1134">Transmembrane beta strand</keyword>
<comment type="similarity">
    <text evidence="8 9">Belongs to the TonB-dependent receptor family.</text>
</comment>
<protein>
    <submittedName>
        <fullName evidence="12">TonB-dependent receptor</fullName>
    </submittedName>
</protein>
<feature type="domain" description="TonB-dependent receptor-like beta-barrel" evidence="10">
    <location>
        <begin position="428"/>
        <end position="1003"/>
    </location>
</feature>
<evidence type="ECO:0000256" key="1">
    <source>
        <dbReference type="ARBA" id="ARBA00004571"/>
    </source>
</evidence>
<dbReference type="Gene3D" id="2.60.40.1120">
    <property type="entry name" value="Carboxypeptidase-like, regulatory domain"/>
    <property type="match status" value="1"/>
</dbReference>
<feature type="domain" description="TonB-dependent receptor plug" evidence="11">
    <location>
        <begin position="160"/>
        <end position="268"/>
    </location>
</feature>
<dbReference type="Pfam" id="PF07715">
    <property type="entry name" value="Plug"/>
    <property type="match status" value="1"/>
</dbReference>
<dbReference type="InterPro" id="IPR023997">
    <property type="entry name" value="TonB-dep_OMP_SusC/RagA_CS"/>
</dbReference>
<keyword evidence="2 8" id="KW-0813">Transport</keyword>
<evidence type="ECO:0000256" key="3">
    <source>
        <dbReference type="ARBA" id="ARBA00022452"/>
    </source>
</evidence>